<evidence type="ECO:0000313" key="2">
    <source>
        <dbReference type="Proteomes" id="UP001165136"/>
    </source>
</evidence>
<proteinExistence type="predicted"/>
<dbReference type="AlphaFoldDB" id="A0A9W6VL34"/>
<name>A0A9W6VL34_9PSEU</name>
<protein>
    <submittedName>
        <fullName evidence="1">Uncharacterized protein</fullName>
    </submittedName>
</protein>
<reference evidence="1" key="1">
    <citation type="submission" date="2023-03" db="EMBL/GenBank/DDBJ databases">
        <title>Amycolatopsis taiwanensis NBRC 103393.</title>
        <authorList>
            <person name="Ichikawa N."/>
            <person name="Sato H."/>
            <person name="Tonouchi N."/>
        </authorList>
    </citation>
    <scope>NUCLEOTIDE SEQUENCE</scope>
    <source>
        <strain evidence="1">NBRC 103393</strain>
    </source>
</reference>
<gene>
    <name evidence="1" type="ORF">Atai01_78330</name>
</gene>
<accession>A0A9W6VL34</accession>
<evidence type="ECO:0000313" key="1">
    <source>
        <dbReference type="EMBL" id="GLY71214.1"/>
    </source>
</evidence>
<dbReference type="Proteomes" id="UP001165136">
    <property type="component" value="Unassembled WGS sequence"/>
</dbReference>
<comment type="caution">
    <text evidence="1">The sequence shown here is derived from an EMBL/GenBank/DDBJ whole genome shotgun (WGS) entry which is preliminary data.</text>
</comment>
<sequence>MISHVRVVQAEVPSLQFVLGQARLVGSALSFVMSTVATNPSTVELLLGAEPAAVRAFEDRLTEDISAAQRAHDARQSREASRVRVPLAQAHLVYTALVVSTHLTPSEEEYNIQVGAFKENALELAAGIRSAYESHGTDSAT</sequence>
<organism evidence="1 2">
    <name type="scientific">Amycolatopsis taiwanensis</name>
    <dbReference type="NCBI Taxonomy" id="342230"/>
    <lineage>
        <taxon>Bacteria</taxon>
        <taxon>Bacillati</taxon>
        <taxon>Actinomycetota</taxon>
        <taxon>Actinomycetes</taxon>
        <taxon>Pseudonocardiales</taxon>
        <taxon>Pseudonocardiaceae</taxon>
        <taxon>Amycolatopsis</taxon>
    </lineage>
</organism>
<dbReference type="EMBL" id="BSTI01000033">
    <property type="protein sequence ID" value="GLY71214.1"/>
    <property type="molecule type" value="Genomic_DNA"/>
</dbReference>
<keyword evidence="2" id="KW-1185">Reference proteome</keyword>